<reference evidence="1" key="1">
    <citation type="submission" date="2025-08" db="UniProtKB">
        <authorList>
            <consortium name="Ensembl"/>
        </authorList>
    </citation>
    <scope>IDENTIFICATION</scope>
</reference>
<evidence type="ECO:0000313" key="1">
    <source>
        <dbReference type="Ensembl" id="ENSCCRP00010101232.1"/>
    </source>
</evidence>
<protein>
    <recommendedName>
        <fullName evidence="3">Acylphosphatase</fullName>
    </recommendedName>
</protein>
<accession>A0A8C1P7N4</accession>
<sequence length="67" mass="7701">MYVSSRCEGLYYEVFGRVQGVFFRKYTQVKTPGPAGERVCESHKCVDKNIKVLAIIKTTDCFHCYCP</sequence>
<dbReference type="AlphaFoldDB" id="A0A8C1P7N4"/>
<dbReference type="Proteomes" id="UP000694427">
    <property type="component" value="Unplaced"/>
</dbReference>
<keyword evidence="2" id="KW-1185">Reference proteome</keyword>
<evidence type="ECO:0000313" key="2">
    <source>
        <dbReference type="Proteomes" id="UP000694427"/>
    </source>
</evidence>
<dbReference type="Ensembl" id="ENSCCRT00010112461.1">
    <property type="protein sequence ID" value="ENSCCRP00010101232.1"/>
    <property type="gene ID" value="ENSCCRG00010044547.1"/>
</dbReference>
<name>A0A8C1P7N4_CYPCA</name>
<dbReference type="InterPro" id="IPR036046">
    <property type="entry name" value="Acylphosphatase-like_dom_sf"/>
</dbReference>
<reference evidence="1" key="2">
    <citation type="submission" date="2025-09" db="UniProtKB">
        <authorList>
            <consortium name="Ensembl"/>
        </authorList>
    </citation>
    <scope>IDENTIFICATION</scope>
</reference>
<evidence type="ECO:0008006" key="3">
    <source>
        <dbReference type="Google" id="ProtNLM"/>
    </source>
</evidence>
<organism evidence="1 2">
    <name type="scientific">Cyprinus carpio</name>
    <name type="common">Common carp</name>
    <dbReference type="NCBI Taxonomy" id="7962"/>
    <lineage>
        <taxon>Eukaryota</taxon>
        <taxon>Metazoa</taxon>
        <taxon>Chordata</taxon>
        <taxon>Craniata</taxon>
        <taxon>Vertebrata</taxon>
        <taxon>Euteleostomi</taxon>
        <taxon>Actinopterygii</taxon>
        <taxon>Neopterygii</taxon>
        <taxon>Teleostei</taxon>
        <taxon>Ostariophysi</taxon>
        <taxon>Cypriniformes</taxon>
        <taxon>Cyprinidae</taxon>
        <taxon>Cyprininae</taxon>
        <taxon>Cyprinus</taxon>
    </lineage>
</organism>
<dbReference type="PROSITE" id="PS00150">
    <property type="entry name" value="ACYLPHOSPHATASE_1"/>
    <property type="match status" value="1"/>
</dbReference>
<dbReference type="SUPFAM" id="SSF54975">
    <property type="entry name" value="Acylphosphatase/BLUF domain-like"/>
    <property type="match status" value="1"/>
</dbReference>
<dbReference type="InterPro" id="IPR017968">
    <property type="entry name" value="Acylphosphatase_CS"/>
</dbReference>
<proteinExistence type="predicted"/>